<dbReference type="EMBL" id="ACEC01000093">
    <property type="protein sequence ID" value="EEG29653.1"/>
    <property type="molecule type" value="Genomic_DNA"/>
</dbReference>
<dbReference type="HOGENOM" id="CLU_038686_3_3_9"/>
<dbReference type="PANTHER" id="PTHR33969:SF2">
    <property type="entry name" value="SEGREGATION AND CONDENSATION PROTEIN A"/>
    <property type="match status" value="1"/>
</dbReference>
<dbReference type="Gene3D" id="6.10.250.2410">
    <property type="match status" value="1"/>
</dbReference>
<gene>
    <name evidence="3" type="ORF">CLOSTMETH_02666</name>
</gene>
<protein>
    <recommendedName>
        <fullName evidence="2">Segregation and condensation protein A</fullName>
    </recommendedName>
</protein>
<evidence type="ECO:0000256" key="1">
    <source>
        <dbReference type="ARBA" id="ARBA00022829"/>
    </source>
</evidence>
<dbReference type="AlphaFoldDB" id="C0EFM4"/>
<organism evidence="3 4">
    <name type="scientific">[Clostridium] methylpentosum DSM 5476</name>
    <dbReference type="NCBI Taxonomy" id="537013"/>
    <lineage>
        <taxon>Bacteria</taxon>
        <taxon>Bacillati</taxon>
        <taxon>Bacillota</taxon>
        <taxon>Clostridia</taxon>
        <taxon>Eubacteriales</taxon>
        <taxon>Oscillospiraceae</taxon>
        <taxon>Oscillospiraceae incertae sedis</taxon>
    </lineage>
</organism>
<keyword evidence="1" id="KW-0159">Chromosome partition</keyword>
<dbReference type="eggNOG" id="COG1354">
    <property type="taxonomic scope" value="Bacteria"/>
</dbReference>
<accession>C0EFM4</accession>
<keyword evidence="4" id="KW-1185">Reference proteome</keyword>
<dbReference type="STRING" id="537013.CLOSTMETH_02666"/>
<dbReference type="GO" id="GO:0007059">
    <property type="term" value="P:chromosome segregation"/>
    <property type="evidence" value="ECO:0007669"/>
    <property type="project" value="UniProtKB-KW"/>
</dbReference>
<dbReference type="Pfam" id="PF02616">
    <property type="entry name" value="SMC_ScpA"/>
    <property type="match status" value="1"/>
</dbReference>
<proteinExistence type="predicted"/>
<evidence type="ECO:0000313" key="4">
    <source>
        <dbReference type="Proteomes" id="UP000003340"/>
    </source>
</evidence>
<reference evidence="3 4" key="1">
    <citation type="submission" date="2009-01" db="EMBL/GenBank/DDBJ databases">
        <authorList>
            <person name="Fulton L."/>
            <person name="Clifton S."/>
            <person name="Fulton B."/>
            <person name="Xu J."/>
            <person name="Minx P."/>
            <person name="Pepin K.H."/>
            <person name="Johnson M."/>
            <person name="Bhonagiri V."/>
            <person name="Nash W.E."/>
            <person name="Mardis E.R."/>
            <person name="Wilson R.K."/>
        </authorList>
    </citation>
    <scope>NUCLEOTIDE SEQUENCE [LARGE SCALE GENOMIC DNA]</scope>
    <source>
        <strain evidence="3 4">DSM 5476</strain>
    </source>
</reference>
<reference evidence="3 4" key="2">
    <citation type="submission" date="2009-02" db="EMBL/GenBank/DDBJ databases">
        <title>Draft genome sequence of Clostridium methylpentosum (DSM 5476).</title>
        <authorList>
            <person name="Sudarsanam P."/>
            <person name="Ley R."/>
            <person name="Guruge J."/>
            <person name="Turnbaugh P.J."/>
            <person name="Mahowald M."/>
            <person name="Liep D."/>
            <person name="Gordon J."/>
        </authorList>
    </citation>
    <scope>NUCLEOTIDE SEQUENCE [LARGE SCALE GENOMIC DNA]</scope>
    <source>
        <strain evidence="3 4">DSM 5476</strain>
    </source>
</reference>
<name>C0EFM4_9FIRM</name>
<dbReference type="PANTHER" id="PTHR33969">
    <property type="entry name" value="SEGREGATION AND CONDENSATION PROTEIN A"/>
    <property type="match status" value="1"/>
</dbReference>
<dbReference type="Proteomes" id="UP000003340">
    <property type="component" value="Unassembled WGS sequence"/>
</dbReference>
<evidence type="ECO:0000256" key="2">
    <source>
        <dbReference type="ARBA" id="ARBA00044777"/>
    </source>
</evidence>
<dbReference type="InterPro" id="IPR003768">
    <property type="entry name" value="ScpA"/>
</dbReference>
<evidence type="ECO:0000313" key="3">
    <source>
        <dbReference type="EMBL" id="EEG29653.1"/>
    </source>
</evidence>
<sequence>MEKLQFKLESFEGPLDLLLHLINKHKLNIYDIEISQLLEQYLDYINNMKALNLEVTSEFLEMAARLVYIKTCSLLPKSEEEEKLKQELTGQLLELDAVKRAAAQLALTNHWGTLFVRRPVKLELDREYTVSHPPEQLTRAYQMVMSKAKRKEPPPRSAFSGIVEHKIVSITSRIVYVLRKLYKTGSMPYDEFFRSGERSEMVATFLAMLELIKSKRISVSEDNSSVVFNRSA</sequence>
<comment type="caution">
    <text evidence="3">The sequence shown here is derived from an EMBL/GenBank/DDBJ whole genome shotgun (WGS) entry which is preliminary data.</text>
</comment>